<dbReference type="Proteomes" id="UP000015102">
    <property type="component" value="Unassembled WGS sequence"/>
</dbReference>
<proteinExistence type="predicted"/>
<name>T1GZ01_MEGSC</name>
<dbReference type="AlphaFoldDB" id="T1GZ01"/>
<organism evidence="1 2">
    <name type="scientific">Megaselia scalaris</name>
    <name type="common">Humpbacked fly</name>
    <name type="synonym">Phora scalaris</name>
    <dbReference type="NCBI Taxonomy" id="36166"/>
    <lineage>
        <taxon>Eukaryota</taxon>
        <taxon>Metazoa</taxon>
        <taxon>Ecdysozoa</taxon>
        <taxon>Arthropoda</taxon>
        <taxon>Hexapoda</taxon>
        <taxon>Insecta</taxon>
        <taxon>Pterygota</taxon>
        <taxon>Neoptera</taxon>
        <taxon>Endopterygota</taxon>
        <taxon>Diptera</taxon>
        <taxon>Brachycera</taxon>
        <taxon>Muscomorpha</taxon>
        <taxon>Platypezoidea</taxon>
        <taxon>Phoridae</taxon>
        <taxon>Megaseliini</taxon>
        <taxon>Megaselia</taxon>
    </lineage>
</organism>
<evidence type="ECO:0000313" key="1">
    <source>
        <dbReference type="EnsemblMetazoa" id="MESCA009089-PA"/>
    </source>
</evidence>
<keyword evidence="2" id="KW-1185">Reference proteome</keyword>
<reference evidence="1" key="2">
    <citation type="submission" date="2015-06" db="UniProtKB">
        <authorList>
            <consortium name="EnsemblMetazoa"/>
        </authorList>
    </citation>
    <scope>IDENTIFICATION</scope>
</reference>
<reference evidence="2" key="1">
    <citation type="submission" date="2013-02" db="EMBL/GenBank/DDBJ databases">
        <authorList>
            <person name="Hughes D."/>
        </authorList>
    </citation>
    <scope>NUCLEOTIDE SEQUENCE</scope>
    <source>
        <strain>Durham</strain>
        <strain evidence="2">NC isolate 2 -- Noor lab</strain>
    </source>
</reference>
<accession>T1GZ01</accession>
<protein>
    <submittedName>
        <fullName evidence="1">Uncharacterized protein</fullName>
    </submittedName>
</protein>
<evidence type="ECO:0000313" key="2">
    <source>
        <dbReference type="Proteomes" id="UP000015102"/>
    </source>
</evidence>
<dbReference type="EnsemblMetazoa" id="MESCA009089-RA">
    <property type="protein sequence ID" value="MESCA009089-PA"/>
    <property type="gene ID" value="MESCA009089"/>
</dbReference>
<dbReference type="HOGENOM" id="CLU_3351617_0_0_1"/>
<sequence>MIKAILVFNNHGKPRCPNFTNILMKICSNKSLKRPSN</sequence>
<dbReference type="EMBL" id="CAQQ02383911">
    <property type="status" value="NOT_ANNOTATED_CDS"/>
    <property type="molecule type" value="Genomic_DNA"/>
</dbReference>